<reference evidence="1 2" key="1">
    <citation type="submission" date="2023-03" db="EMBL/GenBank/DDBJ databases">
        <title>High-quality genome of Scylla paramamosain provides insights in environmental adaptation.</title>
        <authorList>
            <person name="Zhang L."/>
        </authorList>
    </citation>
    <scope>NUCLEOTIDE SEQUENCE [LARGE SCALE GENOMIC DNA]</scope>
    <source>
        <strain evidence="1">LZ_2023a</strain>
        <tissue evidence="1">Muscle</tissue>
    </source>
</reference>
<dbReference type="Proteomes" id="UP001487740">
    <property type="component" value="Unassembled WGS sequence"/>
</dbReference>
<accession>A0AAW0V486</accession>
<gene>
    <name evidence="1" type="ORF">O3P69_007413</name>
</gene>
<proteinExistence type="predicted"/>
<evidence type="ECO:0000313" key="1">
    <source>
        <dbReference type="EMBL" id="KAK8406839.1"/>
    </source>
</evidence>
<comment type="caution">
    <text evidence="1">The sequence shown here is derived from an EMBL/GenBank/DDBJ whole genome shotgun (WGS) entry which is preliminary data.</text>
</comment>
<name>A0AAW0V486_SCYPA</name>
<dbReference type="EMBL" id="JARAKH010000002">
    <property type="protein sequence ID" value="KAK8406839.1"/>
    <property type="molecule type" value="Genomic_DNA"/>
</dbReference>
<evidence type="ECO:0000313" key="2">
    <source>
        <dbReference type="Proteomes" id="UP001487740"/>
    </source>
</evidence>
<dbReference type="AlphaFoldDB" id="A0AAW0V486"/>
<sequence length="74" mass="8106">MGMEERGQGFFVVKCGSCQLPSSHKQAAEQKVPSGDIAHSSVDGELRCNTRSPDSLCESLKRSAVLISQQYEYL</sequence>
<protein>
    <submittedName>
        <fullName evidence="1">Uncharacterized protein</fullName>
    </submittedName>
</protein>
<keyword evidence="2" id="KW-1185">Reference proteome</keyword>
<organism evidence="1 2">
    <name type="scientific">Scylla paramamosain</name>
    <name type="common">Mud crab</name>
    <dbReference type="NCBI Taxonomy" id="85552"/>
    <lineage>
        <taxon>Eukaryota</taxon>
        <taxon>Metazoa</taxon>
        <taxon>Ecdysozoa</taxon>
        <taxon>Arthropoda</taxon>
        <taxon>Crustacea</taxon>
        <taxon>Multicrustacea</taxon>
        <taxon>Malacostraca</taxon>
        <taxon>Eumalacostraca</taxon>
        <taxon>Eucarida</taxon>
        <taxon>Decapoda</taxon>
        <taxon>Pleocyemata</taxon>
        <taxon>Brachyura</taxon>
        <taxon>Eubrachyura</taxon>
        <taxon>Portunoidea</taxon>
        <taxon>Portunidae</taxon>
        <taxon>Portuninae</taxon>
        <taxon>Scylla</taxon>
    </lineage>
</organism>